<dbReference type="OrthoDB" id="7376211at2"/>
<evidence type="ECO:0000256" key="1">
    <source>
        <dbReference type="SAM" id="Phobius"/>
    </source>
</evidence>
<evidence type="ECO:0000313" key="2">
    <source>
        <dbReference type="EMBL" id="SNZ19849.1"/>
    </source>
</evidence>
<protein>
    <submittedName>
        <fullName evidence="2">Uncharacterized protein</fullName>
    </submittedName>
</protein>
<keyword evidence="1" id="KW-1133">Transmembrane helix</keyword>
<gene>
    <name evidence="2" type="ORF">SAMN06265368_2944</name>
</gene>
<accession>A0A285PDQ2</accession>
<evidence type="ECO:0000313" key="3">
    <source>
        <dbReference type="Proteomes" id="UP000219439"/>
    </source>
</evidence>
<sequence>MSDTVRKPSRIRFALLIFCFVYPMVTILLYGLVVMTPDWALWQRSLVLVPIIIVMMVFVIVPIIQRYMNRWITKPA</sequence>
<dbReference type="Proteomes" id="UP000219439">
    <property type="component" value="Unassembled WGS sequence"/>
</dbReference>
<keyword evidence="3" id="KW-1185">Reference proteome</keyword>
<dbReference type="RefSeq" id="WP_097154223.1">
    <property type="nucleotide sequence ID" value="NZ_OBEL01000003.1"/>
</dbReference>
<keyword evidence="1" id="KW-0812">Transmembrane</keyword>
<dbReference type="EMBL" id="OBEL01000003">
    <property type="protein sequence ID" value="SNZ19849.1"/>
    <property type="molecule type" value="Genomic_DNA"/>
</dbReference>
<keyword evidence="1" id="KW-0472">Membrane</keyword>
<organism evidence="2 3">
    <name type="scientific">Cohaesibacter gelatinilyticus</name>
    <dbReference type="NCBI Taxonomy" id="372072"/>
    <lineage>
        <taxon>Bacteria</taxon>
        <taxon>Pseudomonadati</taxon>
        <taxon>Pseudomonadota</taxon>
        <taxon>Alphaproteobacteria</taxon>
        <taxon>Hyphomicrobiales</taxon>
        <taxon>Cohaesibacteraceae</taxon>
    </lineage>
</organism>
<name>A0A285PDQ2_9HYPH</name>
<feature type="transmembrane region" description="Helical" evidence="1">
    <location>
        <begin position="45"/>
        <end position="64"/>
    </location>
</feature>
<feature type="transmembrane region" description="Helical" evidence="1">
    <location>
        <begin position="12"/>
        <end position="33"/>
    </location>
</feature>
<proteinExistence type="predicted"/>
<dbReference type="AlphaFoldDB" id="A0A285PDQ2"/>
<reference evidence="2 3" key="1">
    <citation type="submission" date="2017-09" db="EMBL/GenBank/DDBJ databases">
        <authorList>
            <person name="Ehlers B."/>
            <person name="Leendertz F.H."/>
        </authorList>
    </citation>
    <scope>NUCLEOTIDE SEQUENCE [LARGE SCALE GENOMIC DNA]</scope>
    <source>
        <strain evidence="2 3">DSM 18289</strain>
    </source>
</reference>